<dbReference type="InterPro" id="IPR018911">
    <property type="entry name" value="Gmad2_Ig-like_dom"/>
</dbReference>
<dbReference type="InterPro" id="IPR052196">
    <property type="entry name" value="Bact_Kbp"/>
</dbReference>
<feature type="domain" description="LysM" evidence="1">
    <location>
        <begin position="110"/>
        <end position="159"/>
    </location>
</feature>
<name>A0A918Z7E3_9ACTN</name>
<proteinExistence type="predicted"/>
<organism evidence="2 3">
    <name type="scientific">Streptomyces longispororuber</name>
    <dbReference type="NCBI Taxonomy" id="68230"/>
    <lineage>
        <taxon>Bacteria</taxon>
        <taxon>Bacillati</taxon>
        <taxon>Actinomycetota</taxon>
        <taxon>Actinomycetes</taxon>
        <taxon>Kitasatosporales</taxon>
        <taxon>Streptomycetaceae</taxon>
        <taxon>Streptomyces</taxon>
    </lineage>
</organism>
<accession>A0A918Z7E3</accession>
<keyword evidence="3" id="KW-1185">Reference proteome</keyword>
<dbReference type="PROSITE" id="PS51782">
    <property type="entry name" value="LYSM"/>
    <property type="match status" value="1"/>
</dbReference>
<evidence type="ECO:0000313" key="3">
    <source>
        <dbReference type="Proteomes" id="UP000608024"/>
    </source>
</evidence>
<dbReference type="Gene3D" id="3.10.350.10">
    <property type="entry name" value="LysM domain"/>
    <property type="match status" value="1"/>
</dbReference>
<dbReference type="AlphaFoldDB" id="A0A918Z7E3"/>
<dbReference type="PANTHER" id="PTHR34700:SF4">
    <property type="entry name" value="PHAGE-LIKE ELEMENT PBSX PROTEIN XKDP"/>
    <property type="match status" value="1"/>
</dbReference>
<dbReference type="InterPro" id="IPR018392">
    <property type="entry name" value="LysM"/>
</dbReference>
<dbReference type="RefSeq" id="WP_190134183.1">
    <property type="nucleotide sequence ID" value="NZ_BNBT01000005.1"/>
</dbReference>
<dbReference type="Proteomes" id="UP000608024">
    <property type="component" value="Unassembled WGS sequence"/>
</dbReference>
<reference evidence="2" key="1">
    <citation type="journal article" date="2014" name="Int. J. Syst. Evol. Microbiol.">
        <title>Complete genome sequence of Corynebacterium casei LMG S-19264T (=DSM 44701T), isolated from a smear-ripened cheese.</title>
        <authorList>
            <consortium name="US DOE Joint Genome Institute (JGI-PGF)"/>
            <person name="Walter F."/>
            <person name="Albersmeier A."/>
            <person name="Kalinowski J."/>
            <person name="Ruckert C."/>
        </authorList>
    </citation>
    <scope>NUCLEOTIDE SEQUENCE</scope>
    <source>
        <strain evidence="2">JCM 4784</strain>
    </source>
</reference>
<comment type="caution">
    <text evidence="2">The sequence shown here is derived from an EMBL/GenBank/DDBJ whole genome shotgun (WGS) entry which is preliminary data.</text>
</comment>
<dbReference type="SUPFAM" id="SSF54106">
    <property type="entry name" value="LysM domain"/>
    <property type="match status" value="1"/>
</dbReference>
<sequence length="163" mass="18026">MTNRIDQPRTFDLVDDVVHVGGVGTGHEATLHYRVGDGHDEVTGHFTVGGGTGEHGQFHVRVDLRRAAFRADRLLVQVFEISADDGREINVVTVPVLYGPRIAPGYYGYREHKVVRGDTLSALAKTYYEDASLHQRIMRANPDQLTDPDKIVPGQVLRIPIGS</sequence>
<dbReference type="InterPro" id="IPR036779">
    <property type="entry name" value="LysM_dom_sf"/>
</dbReference>
<dbReference type="CDD" id="cd00118">
    <property type="entry name" value="LysM"/>
    <property type="match status" value="1"/>
</dbReference>
<reference evidence="2" key="2">
    <citation type="submission" date="2020-09" db="EMBL/GenBank/DDBJ databases">
        <authorList>
            <person name="Sun Q."/>
            <person name="Ohkuma M."/>
        </authorList>
    </citation>
    <scope>NUCLEOTIDE SEQUENCE</scope>
    <source>
        <strain evidence="2">JCM 4784</strain>
    </source>
</reference>
<dbReference type="SMART" id="SM00257">
    <property type="entry name" value="LysM"/>
    <property type="match status" value="1"/>
</dbReference>
<dbReference type="Pfam" id="PF10648">
    <property type="entry name" value="Gmad2"/>
    <property type="match status" value="1"/>
</dbReference>
<evidence type="ECO:0000259" key="1">
    <source>
        <dbReference type="PROSITE" id="PS51782"/>
    </source>
</evidence>
<gene>
    <name evidence="2" type="ORF">GCM10018785_05600</name>
</gene>
<evidence type="ECO:0000313" key="2">
    <source>
        <dbReference type="EMBL" id="GHE38930.1"/>
    </source>
</evidence>
<dbReference type="EMBL" id="BNBT01000005">
    <property type="protein sequence ID" value="GHE38930.1"/>
    <property type="molecule type" value="Genomic_DNA"/>
</dbReference>
<protein>
    <recommendedName>
        <fullName evidence="1">LysM domain-containing protein</fullName>
    </recommendedName>
</protein>
<dbReference type="Pfam" id="PF01476">
    <property type="entry name" value="LysM"/>
    <property type="match status" value="1"/>
</dbReference>
<dbReference type="PANTHER" id="PTHR34700">
    <property type="entry name" value="POTASSIUM BINDING PROTEIN KBP"/>
    <property type="match status" value="1"/>
</dbReference>